<proteinExistence type="inferred from homology"/>
<evidence type="ECO:0000256" key="1">
    <source>
        <dbReference type="ARBA" id="ARBA00001962"/>
    </source>
</evidence>
<keyword evidence="8" id="KW-0408">Iron</keyword>
<dbReference type="Gene3D" id="3.30.390.30">
    <property type="match status" value="1"/>
</dbReference>
<comment type="similarity">
    <text evidence="3">In the N-terminal section; belongs to the zinc metallo-hydrolase group 3 family.</text>
</comment>
<dbReference type="SUPFAM" id="SSF51905">
    <property type="entry name" value="FAD/NAD(P)-binding domain"/>
    <property type="match status" value="1"/>
</dbReference>
<dbReference type="eggNOG" id="COG1251">
    <property type="taxonomic scope" value="Bacteria"/>
</dbReference>
<dbReference type="PANTHER" id="PTHR32145">
    <property type="entry name" value="DIFLAVIN FLAVOPROTEIN A 2-RELATED"/>
    <property type="match status" value="1"/>
</dbReference>
<dbReference type="InterPro" id="IPR029039">
    <property type="entry name" value="Flavoprotein-like_sf"/>
</dbReference>
<organism evidence="11 12">
    <name type="scientific">Chitinivibrio alkaliphilus ACht1</name>
    <dbReference type="NCBI Taxonomy" id="1313304"/>
    <lineage>
        <taxon>Bacteria</taxon>
        <taxon>Pseudomonadati</taxon>
        <taxon>Fibrobacterota</taxon>
        <taxon>Chitinivibrionia</taxon>
        <taxon>Chitinivibrionales</taxon>
        <taxon>Chitinivibrionaceae</taxon>
        <taxon>Chitinivibrio</taxon>
    </lineage>
</organism>
<evidence type="ECO:0000259" key="10">
    <source>
        <dbReference type="PROSITE" id="PS50903"/>
    </source>
</evidence>
<dbReference type="RefSeq" id="WP_022637682.1">
    <property type="nucleotide sequence ID" value="NZ_ASJR01000030.1"/>
</dbReference>
<dbReference type="SUPFAM" id="SSF56281">
    <property type="entry name" value="Metallo-hydrolase/oxidoreductase"/>
    <property type="match status" value="1"/>
</dbReference>
<name>U7D4H9_9BACT</name>
<dbReference type="GO" id="GO:0005506">
    <property type="term" value="F:iron ion binding"/>
    <property type="evidence" value="ECO:0007669"/>
    <property type="project" value="InterPro"/>
</dbReference>
<dbReference type="InterPro" id="IPR008254">
    <property type="entry name" value="Flavodoxin/NO_synth"/>
</dbReference>
<evidence type="ECO:0000313" key="12">
    <source>
        <dbReference type="Proteomes" id="UP000017148"/>
    </source>
</evidence>
<dbReference type="InterPro" id="IPR041575">
    <property type="entry name" value="Rubredoxin_C"/>
</dbReference>
<evidence type="ECO:0000256" key="8">
    <source>
        <dbReference type="ARBA" id="ARBA00023004"/>
    </source>
</evidence>
<dbReference type="Gene3D" id="3.50.50.60">
    <property type="entry name" value="FAD/NAD(P)-binding domain"/>
    <property type="match status" value="2"/>
</dbReference>
<dbReference type="InterPro" id="IPR023753">
    <property type="entry name" value="FAD/NAD-binding_dom"/>
</dbReference>
<evidence type="ECO:0000313" key="11">
    <source>
        <dbReference type="EMBL" id="ERP30833.1"/>
    </source>
</evidence>
<evidence type="ECO:0000256" key="2">
    <source>
        <dbReference type="ARBA" id="ARBA00001974"/>
    </source>
</evidence>
<sequence>MKQVKENLYWVGALHPDLRVFDVIMHTKYGTSYNAFILKTNAGNVLFETVKVKFFDDFLKKIEEVCPVESISHIVVDHTEPDHVGSLEKLLDLAPQAQVVGSAVALNFLRDICNRPIPGIAVDHNATLDIGGERLRFLSVPFLHWPDSIYTYLEKNKTLITCDSFGCHYSDERVFNDTIDGDFYPAYKYYFDMIMGPFKKHVRYALEQIEPLDFDTICPGHGPVLRTDLDYYIDLYRKWSQEEEIPLPEKPQVVNAFVSAYGYTEELARHINSGIAEVVDADIHTYDMVHADAQEVQKKIDTAQGLLLGSCTINGDALPPVMDLAMGLNGIAHGGKVAAAYGSYGWSGEGPEVLNYRLRTQRMNTLEPPLRVKFKPSQDDTEKAVDFGRRFGKKIQKEWEQMGRTGSDGKTFWKCTVCGEVFEGALPPTTCPVCGVGSEAFVEHAQDVVTYSDDRPQKMVIVGSGAAAISAAEAIRARNSAAEIHLYTAEDILPYYRPVLTDMLSRSVEDEEFFLHPEHYYAEKILPSIFQAPWYPLQRQKKEIILESGAAVSYDKLLLATGADPFVPPVKGRDLAGVHTIRSRRDITRLQERFAAPGNRKILVVGGGLLGLETACGLAQNGAEVLVVDTAPRILPRQTDGPGAEFLMDLVKESSIEIITDTVVQEIYGHENRVEGVILATGENIQTDLVVVSAGLKPSVDLAEGTAISTGRAIEVNDRMETGARDIYAAGDCAIFNECYYGIWEPALEQGRVAGANMAGDEKRFAGKKYPATLHAFGTSLFALGDIHLSPQDKDVTIIRRRDDLKKALVTYYFQKNRLCGALFIGDLSKSAPVITGVNEKITYEDALDEKML</sequence>
<comment type="cofactor">
    <cofactor evidence="1">
        <name>Fe cation</name>
        <dbReference type="ChEBI" id="CHEBI:24875"/>
    </cofactor>
</comment>
<dbReference type="Pfam" id="PF07992">
    <property type="entry name" value="Pyr_redox_2"/>
    <property type="match status" value="1"/>
</dbReference>
<dbReference type="Pfam" id="PF00258">
    <property type="entry name" value="Flavodoxin_1"/>
    <property type="match status" value="1"/>
</dbReference>
<dbReference type="STRING" id="1313304.CALK_2322"/>
<dbReference type="Proteomes" id="UP000017148">
    <property type="component" value="Unassembled WGS sequence"/>
</dbReference>
<dbReference type="eggNOG" id="COG0426">
    <property type="taxonomic scope" value="Bacteria"/>
</dbReference>
<dbReference type="InterPro" id="IPR001279">
    <property type="entry name" value="Metallo-B-lactamas"/>
</dbReference>
<dbReference type="Gene3D" id="3.40.50.360">
    <property type="match status" value="1"/>
</dbReference>
<dbReference type="InterPro" id="IPR048574">
    <property type="entry name" value="RUBY_RBDX"/>
</dbReference>
<dbReference type="Pfam" id="PF19583">
    <property type="entry name" value="ODP"/>
    <property type="match status" value="1"/>
</dbReference>
<evidence type="ECO:0000256" key="3">
    <source>
        <dbReference type="ARBA" id="ARBA00007121"/>
    </source>
</evidence>
<dbReference type="PRINTS" id="PR00411">
    <property type="entry name" value="PNDRDTASEI"/>
</dbReference>
<evidence type="ECO:0000256" key="5">
    <source>
        <dbReference type="ARBA" id="ARBA00022630"/>
    </source>
</evidence>
<dbReference type="InterPro" id="IPR036188">
    <property type="entry name" value="FAD/NAD-bd_sf"/>
</dbReference>
<feature type="domain" description="Rubredoxin-like" evidence="10">
    <location>
        <begin position="410"/>
        <end position="444"/>
    </location>
</feature>
<dbReference type="GO" id="GO:0016491">
    <property type="term" value="F:oxidoreductase activity"/>
    <property type="evidence" value="ECO:0007669"/>
    <property type="project" value="InterPro"/>
</dbReference>
<protein>
    <submittedName>
        <fullName evidence="11">Rubredoxin/flavodoxin/oxidoreductase</fullName>
    </submittedName>
</protein>
<dbReference type="InterPro" id="IPR024934">
    <property type="entry name" value="Rubredoxin-like_dom"/>
</dbReference>
<dbReference type="PRINTS" id="PR00368">
    <property type="entry name" value="FADPNR"/>
</dbReference>
<dbReference type="CDD" id="cd07709">
    <property type="entry name" value="flavodiiron_proteins_MBL-fold"/>
    <property type="match status" value="1"/>
</dbReference>
<dbReference type="SUPFAM" id="SSF57802">
    <property type="entry name" value="Rubredoxin-like"/>
    <property type="match status" value="1"/>
</dbReference>
<gene>
    <name evidence="11" type="ORF">CALK_2322</name>
</gene>
<dbReference type="Gene3D" id="2.20.28.10">
    <property type="match status" value="1"/>
</dbReference>
<dbReference type="InterPro" id="IPR016156">
    <property type="entry name" value="FAD/NAD-linked_Rdtase_dimer_sf"/>
</dbReference>
<dbReference type="Gene3D" id="3.60.15.10">
    <property type="entry name" value="Ribonuclease Z/Hydroxyacylglutathione hydrolase-like"/>
    <property type="match status" value="1"/>
</dbReference>
<keyword evidence="6" id="KW-0274">FAD</keyword>
<reference evidence="11 12" key="1">
    <citation type="journal article" date="2013" name="Environ. Microbiol.">
        <title>Genome analysis of Chitinivibrio alkaliphilus gen. nov., sp. nov., a novel extremely haloalkaliphilic anaerobic chitinolytic bacterium from the candidate phylum Termite Group 3.</title>
        <authorList>
            <person name="Sorokin D.Y."/>
            <person name="Gumerov V.M."/>
            <person name="Rakitin A.L."/>
            <person name="Beletsky A.V."/>
            <person name="Damste J.S."/>
            <person name="Muyzer G."/>
            <person name="Mardanov A.V."/>
            <person name="Ravin N.V."/>
        </authorList>
    </citation>
    <scope>NUCLEOTIDE SEQUENCE [LARGE SCALE GENOMIC DNA]</scope>
    <source>
        <strain evidence="11 12">ACht1</strain>
    </source>
</reference>
<dbReference type="InterPro" id="IPR045761">
    <property type="entry name" value="ODP_dom"/>
</dbReference>
<keyword evidence="5" id="KW-0285">Flavoprotein</keyword>
<feature type="domain" description="Flavodoxin-like" evidence="9">
    <location>
        <begin position="253"/>
        <end position="392"/>
    </location>
</feature>
<dbReference type="Pfam" id="PF21349">
    <property type="entry name" value="RUBY_RBDX"/>
    <property type="match status" value="1"/>
</dbReference>
<comment type="cofactor">
    <cofactor evidence="2">
        <name>FAD</name>
        <dbReference type="ChEBI" id="CHEBI:57692"/>
    </cofactor>
</comment>
<evidence type="ECO:0000256" key="6">
    <source>
        <dbReference type="ARBA" id="ARBA00022827"/>
    </source>
</evidence>
<dbReference type="AlphaFoldDB" id="U7D4H9"/>
<evidence type="ECO:0000256" key="4">
    <source>
        <dbReference type="ARBA" id="ARBA00022448"/>
    </source>
</evidence>
<dbReference type="Pfam" id="PF18267">
    <property type="entry name" value="Rubredoxin_C"/>
    <property type="match status" value="1"/>
</dbReference>
<dbReference type="EMBL" id="ASJR01000030">
    <property type="protein sequence ID" value="ERP30833.1"/>
    <property type="molecule type" value="Genomic_DNA"/>
</dbReference>
<accession>U7D4H9</accession>
<dbReference type="PROSITE" id="PS50902">
    <property type="entry name" value="FLAVODOXIN_LIKE"/>
    <property type="match status" value="1"/>
</dbReference>
<dbReference type="InterPro" id="IPR036866">
    <property type="entry name" value="RibonucZ/Hydroxyglut_hydro"/>
</dbReference>
<evidence type="ECO:0000256" key="7">
    <source>
        <dbReference type="ARBA" id="ARBA00022982"/>
    </source>
</evidence>
<keyword evidence="7" id="KW-0249">Electron transport</keyword>
<keyword evidence="12" id="KW-1185">Reference proteome</keyword>
<comment type="caution">
    <text evidence="11">The sequence shown here is derived from an EMBL/GenBank/DDBJ whole genome shotgun (WGS) entry which is preliminary data.</text>
</comment>
<keyword evidence="4" id="KW-0813">Transport</keyword>
<dbReference type="PANTHER" id="PTHR32145:SF11">
    <property type="entry name" value="DIFLAVIN FLAVOPROTEIN A 2-RELATED"/>
    <property type="match status" value="1"/>
</dbReference>
<dbReference type="CDD" id="cd00729">
    <property type="entry name" value="rubredoxin_SM"/>
    <property type="match status" value="1"/>
</dbReference>
<dbReference type="PROSITE" id="PS50903">
    <property type="entry name" value="RUBREDOXIN_LIKE"/>
    <property type="match status" value="1"/>
</dbReference>
<dbReference type="SUPFAM" id="SSF52218">
    <property type="entry name" value="Flavoproteins"/>
    <property type="match status" value="1"/>
</dbReference>
<dbReference type="SMART" id="SM00849">
    <property type="entry name" value="Lactamase_B"/>
    <property type="match status" value="1"/>
</dbReference>
<dbReference type="InterPro" id="IPR051285">
    <property type="entry name" value="NADH_oxidoreductase_modular"/>
</dbReference>
<evidence type="ECO:0000259" key="9">
    <source>
        <dbReference type="PROSITE" id="PS50902"/>
    </source>
</evidence>
<dbReference type="OrthoDB" id="9807946at2"/>
<dbReference type="PATRIC" id="fig|1313304.3.peg.2214"/>
<dbReference type="GO" id="GO:0010181">
    <property type="term" value="F:FMN binding"/>
    <property type="evidence" value="ECO:0007669"/>
    <property type="project" value="InterPro"/>
</dbReference>